<dbReference type="InterPro" id="IPR001830">
    <property type="entry name" value="Glyco_trans_20"/>
</dbReference>
<protein>
    <submittedName>
        <fullName evidence="2">Glycosyltransferase family 20-domain-containing protein</fullName>
    </submittedName>
</protein>
<evidence type="ECO:0000256" key="1">
    <source>
        <dbReference type="SAM" id="MobiDB-lite"/>
    </source>
</evidence>
<dbReference type="Proteomes" id="UP000274822">
    <property type="component" value="Unassembled WGS sequence"/>
</dbReference>
<dbReference type="GO" id="GO:0005946">
    <property type="term" value="C:alpha,alpha-trehalose-phosphate synthase complex (UDP-forming)"/>
    <property type="evidence" value="ECO:0007669"/>
    <property type="project" value="TreeGrafter"/>
</dbReference>
<evidence type="ECO:0000313" key="3">
    <source>
        <dbReference type="Proteomes" id="UP000274822"/>
    </source>
</evidence>
<dbReference type="PANTHER" id="PTHR10788">
    <property type="entry name" value="TREHALOSE-6-PHOSPHATE SYNTHASE"/>
    <property type="match status" value="1"/>
</dbReference>
<proteinExistence type="predicted"/>
<feature type="region of interest" description="Disordered" evidence="1">
    <location>
        <begin position="28"/>
        <end position="71"/>
    </location>
</feature>
<dbReference type="Pfam" id="PF00982">
    <property type="entry name" value="Glyco_transf_20"/>
    <property type="match status" value="1"/>
</dbReference>
<dbReference type="Gene3D" id="3.40.50.2000">
    <property type="entry name" value="Glycogen Phosphorylase B"/>
    <property type="match status" value="1"/>
</dbReference>
<accession>A0A433P524</accession>
<dbReference type="PANTHER" id="PTHR10788:SF123">
    <property type="entry name" value="TREHALOSE-PHOSPHATASE"/>
    <property type="match status" value="1"/>
</dbReference>
<reference evidence="2 3" key="1">
    <citation type="journal article" date="2018" name="New Phytol.">
        <title>Phylogenomics of Endogonaceae and evolution of mycorrhizas within Mucoromycota.</title>
        <authorList>
            <person name="Chang Y."/>
            <person name="Desiro A."/>
            <person name="Na H."/>
            <person name="Sandor L."/>
            <person name="Lipzen A."/>
            <person name="Clum A."/>
            <person name="Barry K."/>
            <person name="Grigoriev I.V."/>
            <person name="Martin F.M."/>
            <person name="Stajich J.E."/>
            <person name="Smith M.E."/>
            <person name="Bonito G."/>
            <person name="Spatafora J.W."/>
        </authorList>
    </citation>
    <scope>NUCLEOTIDE SEQUENCE [LARGE SCALE GENOMIC DNA]</scope>
    <source>
        <strain evidence="2 3">AD002</strain>
    </source>
</reference>
<dbReference type="EMBL" id="RBNJ01033680">
    <property type="protein sequence ID" value="RUS12637.1"/>
    <property type="molecule type" value="Genomic_DNA"/>
</dbReference>
<dbReference type="GO" id="GO:0005829">
    <property type="term" value="C:cytosol"/>
    <property type="evidence" value="ECO:0007669"/>
    <property type="project" value="TreeGrafter"/>
</dbReference>
<gene>
    <name evidence="2" type="ORF">BC938DRAFT_478619</name>
</gene>
<feature type="compositionally biased region" description="Polar residues" evidence="1">
    <location>
        <begin position="28"/>
        <end position="51"/>
    </location>
</feature>
<dbReference type="AlphaFoldDB" id="A0A433P524"/>
<organism evidence="2 3">
    <name type="scientific">Jimgerdemannia flammicorona</name>
    <dbReference type="NCBI Taxonomy" id="994334"/>
    <lineage>
        <taxon>Eukaryota</taxon>
        <taxon>Fungi</taxon>
        <taxon>Fungi incertae sedis</taxon>
        <taxon>Mucoromycota</taxon>
        <taxon>Mucoromycotina</taxon>
        <taxon>Endogonomycetes</taxon>
        <taxon>Endogonales</taxon>
        <taxon>Endogonaceae</taxon>
        <taxon>Jimgerdemannia</taxon>
    </lineage>
</organism>
<dbReference type="SUPFAM" id="SSF53756">
    <property type="entry name" value="UDP-Glycosyltransferase/glycogen phosphorylase"/>
    <property type="match status" value="1"/>
</dbReference>
<keyword evidence="2" id="KW-0808">Transferase</keyword>
<feature type="compositionally biased region" description="Basic and acidic residues" evidence="1">
    <location>
        <begin position="61"/>
        <end position="71"/>
    </location>
</feature>
<keyword evidence="3" id="KW-1185">Reference proteome</keyword>
<sequence>MPSTKRRIISVTHYIPYTCVLINDSTTPESVQQPNGKLANGNHSPDVSSPDTPAAPVSRLPECRRQASTTVHEDKTWKFKQRRGHSAMYSGIGSLQREWEYLHIGWTGAIYEDANGEVIPTKNLASEDKLSLTKALKDKGHIVPIFLDDAQSAGHYEGYCKSVLWPLFHYILWSDATDGRIESMNWSDYTAVNKHFTDAIVDNYQPGDI</sequence>
<comment type="caution">
    <text evidence="2">The sequence shown here is derived from an EMBL/GenBank/DDBJ whole genome shotgun (WGS) entry which is preliminary data.</text>
</comment>
<dbReference type="GO" id="GO:0004805">
    <property type="term" value="F:trehalose-phosphatase activity"/>
    <property type="evidence" value="ECO:0007669"/>
    <property type="project" value="TreeGrafter"/>
</dbReference>
<dbReference type="GO" id="GO:0003825">
    <property type="term" value="F:alpha,alpha-trehalose-phosphate synthase (UDP-forming) activity"/>
    <property type="evidence" value="ECO:0007669"/>
    <property type="project" value="TreeGrafter"/>
</dbReference>
<feature type="non-terminal residue" evidence="2">
    <location>
        <position position="209"/>
    </location>
</feature>
<name>A0A433P524_9FUNG</name>
<dbReference type="GO" id="GO:0005992">
    <property type="term" value="P:trehalose biosynthetic process"/>
    <property type="evidence" value="ECO:0007669"/>
    <property type="project" value="InterPro"/>
</dbReference>
<evidence type="ECO:0000313" key="2">
    <source>
        <dbReference type="EMBL" id="RUS12637.1"/>
    </source>
</evidence>